<evidence type="ECO:0000313" key="2">
    <source>
        <dbReference type="EMBL" id="VIO68637.1"/>
    </source>
</evidence>
<accession>A0A508T5I7</accession>
<name>A0A508T5I7_9BRAD</name>
<sequence>MAMILLCDVAQDERGDRGQAREHEEDLLESSEARSPSRGSRPRAKLPETGHVTTEILSLGSGL</sequence>
<dbReference type="EMBL" id="CAADFC020000008">
    <property type="protein sequence ID" value="VIO68637.1"/>
    <property type="molecule type" value="Genomic_DNA"/>
</dbReference>
<dbReference type="AlphaFoldDB" id="A0A508T5I7"/>
<feature type="region of interest" description="Disordered" evidence="1">
    <location>
        <begin position="7"/>
        <end position="63"/>
    </location>
</feature>
<evidence type="ECO:0000313" key="3">
    <source>
        <dbReference type="Proteomes" id="UP000328092"/>
    </source>
</evidence>
<feature type="compositionally biased region" description="Basic and acidic residues" evidence="1">
    <location>
        <begin position="11"/>
        <end position="24"/>
    </location>
</feature>
<dbReference type="Proteomes" id="UP000328092">
    <property type="component" value="Unassembled WGS sequence"/>
</dbReference>
<evidence type="ECO:0000256" key="1">
    <source>
        <dbReference type="SAM" id="MobiDB-lite"/>
    </source>
</evidence>
<organism evidence="2 3">
    <name type="scientific">Bradyrhizobium ivorense</name>
    <dbReference type="NCBI Taxonomy" id="2511166"/>
    <lineage>
        <taxon>Bacteria</taxon>
        <taxon>Pseudomonadati</taxon>
        <taxon>Pseudomonadota</taxon>
        <taxon>Alphaproteobacteria</taxon>
        <taxon>Hyphomicrobiales</taxon>
        <taxon>Nitrobacteraceae</taxon>
        <taxon>Bradyrhizobium</taxon>
    </lineage>
</organism>
<gene>
    <name evidence="2" type="ORF">CI1B_22600</name>
</gene>
<keyword evidence="3" id="KW-1185">Reference proteome</keyword>
<proteinExistence type="predicted"/>
<comment type="caution">
    <text evidence="2">The sequence shown here is derived from an EMBL/GenBank/DDBJ whole genome shotgun (WGS) entry which is preliminary data.</text>
</comment>
<protein>
    <submittedName>
        <fullName evidence="2">Uncharacterized protein</fullName>
    </submittedName>
</protein>
<reference evidence="2" key="1">
    <citation type="submission" date="2019-02" db="EMBL/GenBank/DDBJ databases">
        <authorList>
            <person name="Pothier F.J."/>
        </authorList>
    </citation>
    <scope>NUCLEOTIDE SEQUENCE</scope>
    <source>
        <strain evidence="2">CI-1B</strain>
    </source>
</reference>